<protein>
    <submittedName>
        <fullName evidence="1">Uncharacterized protein</fullName>
    </submittedName>
</protein>
<name>A0A4Y2K239_ARAVE</name>
<accession>A0A4Y2K239</accession>
<sequence>MDLPILSRGQKTGTTSELVPIFPNFHITPAGGNLATTYVLACKRPNAWRIFSGIGPRSRDLVTWPSQPRAINKKYNLKLHFTLNFVFSDRKCGCSVPTKVPYLPFNYRMAAAILIRVTSRFGKVTMCYWMKRLTAPPGGKRWNLALLSLKRYEIEENSELQSCTASSI</sequence>
<comment type="caution">
    <text evidence="1">The sequence shown here is derived from an EMBL/GenBank/DDBJ whole genome shotgun (WGS) entry which is preliminary data.</text>
</comment>
<keyword evidence="2" id="KW-1185">Reference proteome</keyword>
<dbReference type="AlphaFoldDB" id="A0A4Y2K239"/>
<proteinExistence type="predicted"/>
<evidence type="ECO:0000313" key="2">
    <source>
        <dbReference type="Proteomes" id="UP000499080"/>
    </source>
</evidence>
<evidence type="ECO:0000313" key="1">
    <source>
        <dbReference type="EMBL" id="GBM95462.1"/>
    </source>
</evidence>
<organism evidence="1 2">
    <name type="scientific">Araneus ventricosus</name>
    <name type="common">Orbweaver spider</name>
    <name type="synonym">Epeira ventricosa</name>
    <dbReference type="NCBI Taxonomy" id="182803"/>
    <lineage>
        <taxon>Eukaryota</taxon>
        <taxon>Metazoa</taxon>
        <taxon>Ecdysozoa</taxon>
        <taxon>Arthropoda</taxon>
        <taxon>Chelicerata</taxon>
        <taxon>Arachnida</taxon>
        <taxon>Araneae</taxon>
        <taxon>Araneomorphae</taxon>
        <taxon>Entelegynae</taxon>
        <taxon>Araneoidea</taxon>
        <taxon>Araneidae</taxon>
        <taxon>Araneus</taxon>
    </lineage>
</organism>
<reference evidence="1 2" key="1">
    <citation type="journal article" date="2019" name="Sci. Rep.">
        <title>Orb-weaving spider Araneus ventricosus genome elucidates the spidroin gene catalogue.</title>
        <authorList>
            <person name="Kono N."/>
            <person name="Nakamura H."/>
            <person name="Ohtoshi R."/>
            <person name="Moran D.A.P."/>
            <person name="Shinohara A."/>
            <person name="Yoshida Y."/>
            <person name="Fujiwara M."/>
            <person name="Mori M."/>
            <person name="Tomita M."/>
            <person name="Arakawa K."/>
        </authorList>
    </citation>
    <scope>NUCLEOTIDE SEQUENCE [LARGE SCALE GENOMIC DNA]</scope>
</reference>
<gene>
    <name evidence="1" type="ORF">AVEN_55007_1</name>
</gene>
<dbReference type="Proteomes" id="UP000499080">
    <property type="component" value="Unassembled WGS sequence"/>
</dbReference>
<dbReference type="EMBL" id="BGPR01004059">
    <property type="protein sequence ID" value="GBM95462.1"/>
    <property type="molecule type" value="Genomic_DNA"/>
</dbReference>